<dbReference type="PROSITE" id="PS51832">
    <property type="entry name" value="HD_GYP"/>
    <property type="match status" value="1"/>
</dbReference>
<evidence type="ECO:0000256" key="1">
    <source>
        <dbReference type="SAM" id="MobiDB-lite"/>
    </source>
</evidence>
<dbReference type="PATRIC" id="fig|76731.3.peg.4617"/>
<keyword evidence="3" id="KW-1185">Reference proteome</keyword>
<dbReference type="CDD" id="cd19920">
    <property type="entry name" value="REC_PA4781-like"/>
    <property type="match status" value="1"/>
</dbReference>
<accession>A0A0U3E6H1</accession>
<dbReference type="KEGG" id="rdp:RD2015_4508"/>
<dbReference type="GO" id="GO:0000160">
    <property type="term" value="P:phosphorelay signal transduction system"/>
    <property type="evidence" value="ECO:0007669"/>
    <property type="project" value="InterPro"/>
</dbReference>
<dbReference type="GO" id="GO:0008081">
    <property type="term" value="F:phosphoric diester hydrolase activity"/>
    <property type="evidence" value="ECO:0007669"/>
    <property type="project" value="UniProtKB-ARBA"/>
</dbReference>
<evidence type="ECO:0000313" key="2">
    <source>
        <dbReference type="EMBL" id="ALV08949.1"/>
    </source>
</evidence>
<proteinExistence type="predicted"/>
<dbReference type="PANTHER" id="PTHR45228">
    <property type="entry name" value="CYCLIC DI-GMP PHOSPHODIESTERASE TM_0186-RELATED"/>
    <property type="match status" value="1"/>
</dbReference>
<dbReference type="EMBL" id="CP013729">
    <property type="protein sequence ID" value="ALV08949.1"/>
    <property type="molecule type" value="Genomic_DNA"/>
</dbReference>
<dbReference type="SMART" id="SM00448">
    <property type="entry name" value="REC"/>
    <property type="match status" value="1"/>
</dbReference>
<reference evidence="2 3" key="1">
    <citation type="submission" date="2015-12" db="EMBL/GenBank/DDBJ databases">
        <title>Complete genome of Roseateles depolymerans KCTC 42856.</title>
        <authorList>
            <person name="Kim K.M."/>
        </authorList>
    </citation>
    <scope>NUCLEOTIDE SEQUENCE [LARGE SCALE GENOMIC DNA]</scope>
    <source>
        <strain evidence="2 3">KCTC 42856</strain>
    </source>
</reference>
<dbReference type="Pfam" id="PF13487">
    <property type="entry name" value="HD_5"/>
    <property type="match status" value="1"/>
</dbReference>
<dbReference type="InterPro" id="IPR001789">
    <property type="entry name" value="Sig_transdc_resp-reg_receiver"/>
</dbReference>
<dbReference type="Pfam" id="PF00072">
    <property type="entry name" value="Response_reg"/>
    <property type="match status" value="1"/>
</dbReference>
<dbReference type="SMART" id="SM00471">
    <property type="entry name" value="HDc"/>
    <property type="match status" value="1"/>
</dbReference>
<feature type="compositionally biased region" description="Low complexity" evidence="1">
    <location>
        <begin position="24"/>
        <end position="60"/>
    </location>
</feature>
<dbReference type="InterPro" id="IPR003607">
    <property type="entry name" value="HD/PDEase_dom"/>
</dbReference>
<dbReference type="STRING" id="76731.RD2015_4508"/>
<dbReference type="Gene3D" id="3.40.50.2300">
    <property type="match status" value="1"/>
</dbReference>
<feature type="region of interest" description="Disordered" evidence="1">
    <location>
        <begin position="1"/>
        <end position="60"/>
    </location>
</feature>
<dbReference type="SUPFAM" id="SSF52172">
    <property type="entry name" value="CheY-like"/>
    <property type="match status" value="1"/>
</dbReference>
<dbReference type="CDD" id="cd00077">
    <property type="entry name" value="HDc"/>
    <property type="match status" value="1"/>
</dbReference>
<dbReference type="SUPFAM" id="SSF109604">
    <property type="entry name" value="HD-domain/PDEase-like"/>
    <property type="match status" value="1"/>
</dbReference>
<dbReference type="PANTHER" id="PTHR45228:SF5">
    <property type="entry name" value="CYCLIC DI-GMP PHOSPHODIESTERASE VC_1348-RELATED"/>
    <property type="match status" value="1"/>
</dbReference>
<dbReference type="InterPro" id="IPR011006">
    <property type="entry name" value="CheY-like_superfamily"/>
</dbReference>
<organism evidence="2 3">
    <name type="scientific">Roseateles depolymerans</name>
    <dbReference type="NCBI Taxonomy" id="76731"/>
    <lineage>
        <taxon>Bacteria</taxon>
        <taxon>Pseudomonadati</taxon>
        <taxon>Pseudomonadota</taxon>
        <taxon>Betaproteobacteria</taxon>
        <taxon>Burkholderiales</taxon>
        <taxon>Sphaerotilaceae</taxon>
        <taxon>Roseateles</taxon>
    </lineage>
</organism>
<gene>
    <name evidence="2" type="ORF">RD2015_4508</name>
</gene>
<name>A0A0U3E6H1_9BURK</name>
<dbReference type="InterPro" id="IPR052020">
    <property type="entry name" value="Cyclic_di-GMP/3'3'-cGAMP_PDE"/>
</dbReference>
<protein>
    <submittedName>
        <fullName evidence="2">Putative response regulator receiver protein</fullName>
    </submittedName>
</protein>
<evidence type="ECO:0000313" key="3">
    <source>
        <dbReference type="Proteomes" id="UP000060699"/>
    </source>
</evidence>
<dbReference type="Gene3D" id="1.10.3210.10">
    <property type="entry name" value="Hypothetical protein af1432"/>
    <property type="match status" value="1"/>
</dbReference>
<dbReference type="PROSITE" id="PS50110">
    <property type="entry name" value="RESPONSE_REGULATORY"/>
    <property type="match status" value="1"/>
</dbReference>
<dbReference type="InterPro" id="IPR037522">
    <property type="entry name" value="HD_GYP_dom"/>
</dbReference>
<dbReference type="AlphaFoldDB" id="A0A0U3E6H1"/>
<sequence length="390" mass="42824">MTAFTASVPGTSQATRQTQPEIKPQMQPQPQEVQAAAAAFEQATASQPSTSTVAPAAPSRAAADHRPKLLLVDDEPANLQVLRHALQDDYRLLFARDGHKALALAREEQPQLILLDVMMPELSGMDVCRTLKVQSATAHIPVIFVTALADPGHEAEGFEVGAVDYITKPLSPPVVRARVRNHLSLVRAQELRETRLQVVQRLGRAAEFKDNETGWHVVRMSHFSHLLALAAGYSEAEAEELLHAAPMHDVGKLGIPDAILQKPGKLDEQEWAVMQRHPQIGAEILGEHATGLLGLARRIALGHHEKWDGSGYPEGLAGESIPEEARIVAIADVFDALTSVRPYKRAWPVEDAVAHLREQAGRHFDPRLVELFIGILPQVLEVRARFQETD</sequence>
<feature type="compositionally biased region" description="Polar residues" evidence="1">
    <location>
        <begin position="1"/>
        <end position="20"/>
    </location>
</feature>
<dbReference type="Proteomes" id="UP000060699">
    <property type="component" value="Chromosome"/>
</dbReference>